<dbReference type="Pfam" id="PF00440">
    <property type="entry name" value="TetR_N"/>
    <property type="match status" value="1"/>
</dbReference>
<dbReference type="PROSITE" id="PS50977">
    <property type="entry name" value="HTH_TETR_2"/>
    <property type="match status" value="1"/>
</dbReference>
<gene>
    <name evidence="6" type="ORF">KDA_39120</name>
</gene>
<keyword evidence="7" id="KW-1185">Reference proteome</keyword>
<comment type="caution">
    <text evidence="6">The sequence shown here is derived from an EMBL/GenBank/DDBJ whole genome shotgun (WGS) entry which is preliminary data.</text>
</comment>
<evidence type="ECO:0000313" key="7">
    <source>
        <dbReference type="Proteomes" id="UP000287171"/>
    </source>
</evidence>
<dbReference type="PANTHER" id="PTHR43479:SF11">
    <property type="entry name" value="ACREF_ENVCD OPERON REPRESSOR-RELATED"/>
    <property type="match status" value="1"/>
</dbReference>
<dbReference type="Proteomes" id="UP000287171">
    <property type="component" value="Unassembled WGS sequence"/>
</dbReference>
<dbReference type="FunFam" id="1.10.10.60:FF:000141">
    <property type="entry name" value="TetR family transcriptional regulator"/>
    <property type="match status" value="1"/>
</dbReference>
<dbReference type="InterPro" id="IPR009057">
    <property type="entry name" value="Homeodomain-like_sf"/>
</dbReference>
<dbReference type="InterPro" id="IPR049149">
    <property type="entry name" value="TetR/AcrR_C"/>
</dbReference>
<dbReference type="OrthoDB" id="9814200at2"/>
<keyword evidence="3" id="KW-0804">Transcription</keyword>
<dbReference type="SUPFAM" id="SSF46689">
    <property type="entry name" value="Homeodomain-like"/>
    <property type="match status" value="1"/>
</dbReference>
<dbReference type="Gene3D" id="1.10.357.10">
    <property type="entry name" value="Tetracycline Repressor, domain 2"/>
    <property type="match status" value="1"/>
</dbReference>
<sequence length="213" mass="24412">MARPADNHESKKREILAVAEKLFLAKGYEQTSIDDVLKECGISKGGFYHYFKSKDEMLSESIKNIIDDALAYLQPLVDDEKTGALEKFKLFMTKKAEFQSSRIEYATLLGTLIQSDVMQYKYYVLMAQKMVAPFAQIIEQGVREGVFDVDFPQETAEILIRAVVSVVQSASYDQYLHEETQRYRYLLSLRTVIARTLGISPKEFSIYDEDLAK</sequence>
<dbReference type="EMBL" id="BIFT01000001">
    <property type="protein sequence ID" value="GCE28428.1"/>
    <property type="molecule type" value="Genomic_DNA"/>
</dbReference>
<name>A0A402BAK4_9CHLR</name>
<dbReference type="PRINTS" id="PR00455">
    <property type="entry name" value="HTHTETR"/>
</dbReference>
<evidence type="ECO:0000259" key="5">
    <source>
        <dbReference type="PROSITE" id="PS50977"/>
    </source>
</evidence>
<keyword evidence="1" id="KW-0805">Transcription regulation</keyword>
<dbReference type="InterPro" id="IPR050624">
    <property type="entry name" value="HTH-type_Tx_Regulator"/>
</dbReference>
<dbReference type="PROSITE" id="PS01081">
    <property type="entry name" value="HTH_TETR_1"/>
    <property type="match status" value="1"/>
</dbReference>
<dbReference type="Pfam" id="PF21303">
    <property type="entry name" value="TetR_C_39"/>
    <property type="match status" value="1"/>
</dbReference>
<evidence type="ECO:0000313" key="6">
    <source>
        <dbReference type="EMBL" id="GCE28428.1"/>
    </source>
</evidence>
<feature type="DNA-binding region" description="H-T-H motif" evidence="4">
    <location>
        <begin position="32"/>
        <end position="51"/>
    </location>
</feature>
<feature type="domain" description="HTH tetR-type" evidence="5">
    <location>
        <begin position="9"/>
        <end position="69"/>
    </location>
</feature>
<keyword evidence="2 4" id="KW-0238">DNA-binding</keyword>
<protein>
    <submittedName>
        <fullName evidence="6">TetR family transcriptional regulator</fullName>
    </submittedName>
</protein>
<accession>A0A402BAK4</accession>
<evidence type="ECO:0000256" key="4">
    <source>
        <dbReference type="PROSITE-ProRule" id="PRU00335"/>
    </source>
</evidence>
<organism evidence="6 7">
    <name type="scientific">Dictyobacter alpinus</name>
    <dbReference type="NCBI Taxonomy" id="2014873"/>
    <lineage>
        <taxon>Bacteria</taxon>
        <taxon>Bacillati</taxon>
        <taxon>Chloroflexota</taxon>
        <taxon>Ktedonobacteria</taxon>
        <taxon>Ktedonobacterales</taxon>
        <taxon>Dictyobacteraceae</taxon>
        <taxon>Dictyobacter</taxon>
    </lineage>
</organism>
<dbReference type="PANTHER" id="PTHR43479">
    <property type="entry name" value="ACREF/ENVCD OPERON REPRESSOR-RELATED"/>
    <property type="match status" value="1"/>
</dbReference>
<dbReference type="InterPro" id="IPR001647">
    <property type="entry name" value="HTH_TetR"/>
</dbReference>
<dbReference type="GO" id="GO:0045892">
    <property type="term" value="P:negative regulation of DNA-templated transcription"/>
    <property type="evidence" value="ECO:0007669"/>
    <property type="project" value="UniProtKB-ARBA"/>
</dbReference>
<proteinExistence type="predicted"/>
<dbReference type="InterPro" id="IPR023772">
    <property type="entry name" value="DNA-bd_HTH_TetR-type_CS"/>
</dbReference>
<evidence type="ECO:0000256" key="2">
    <source>
        <dbReference type="ARBA" id="ARBA00023125"/>
    </source>
</evidence>
<evidence type="ECO:0000256" key="1">
    <source>
        <dbReference type="ARBA" id="ARBA00023015"/>
    </source>
</evidence>
<reference evidence="7" key="1">
    <citation type="submission" date="2018-12" db="EMBL/GenBank/DDBJ databases">
        <title>Tengunoibacter tsumagoiensis gen. nov., sp. nov., Dictyobacter kobayashii sp. nov., D. alpinus sp. nov., and D. joshuensis sp. nov. and description of Dictyobacteraceae fam. nov. within the order Ktedonobacterales isolated from Tengu-no-mugimeshi.</title>
        <authorList>
            <person name="Wang C.M."/>
            <person name="Zheng Y."/>
            <person name="Sakai Y."/>
            <person name="Toyoda A."/>
            <person name="Minakuchi Y."/>
            <person name="Abe K."/>
            <person name="Yokota A."/>
            <person name="Yabe S."/>
        </authorList>
    </citation>
    <scope>NUCLEOTIDE SEQUENCE [LARGE SCALE GENOMIC DNA]</scope>
    <source>
        <strain evidence="7">Uno16</strain>
    </source>
</reference>
<dbReference type="GO" id="GO:0003677">
    <property type="term" value="F:DNA binding"/>
    <property type="evidence" value="ECO:0007669"/>
    <property type="project" value="UniProtKB-UniRule"/>
</dbReference>
<dbReference type="AlphaFoldDB" id="A0A402BAK4"/>
<evidence type="ECO:0000256" key="3">
    <source>
        <dbReference type="ARBA" id="ARBA00023163"/>
    </source>
</evidence>
<dbReference type="RefSeq" id="WP_126628645.1">
    <property type="nucleotide sequence ID" value="NZ_BIFT01000001.1"/>
</dbReference>